<evidence type="ECO:0008006" key="3">
    <source>
        <dbReference type="Google" id="ProtNLM"/>
    </source>
</evidence>
<dbReference type="InterPro" id="IPR021866">
    <property type="entry name" value="SpoIIAA-like"/>
</dbReference>
<name>I4EWX0_MODI5</name>
<gene>
    <name evidence="1" type="ordered locus">MODMU_2454</name>
</gene>
<organism evidence="1 2">
    <name type="scientific">Modestobacter italicus (strain DSM 44449 / CECT 9708 / BC 501)</name>
    <dbReference type="NCBI Taxonomy" id="2732864"/>
    <lineage>
        <taxon>Bacteria</taxon>
        <taxon>Bacillati</taxon>
        <taxon>Actinomycetota</taxon>
        <taxon>Actinomycetes</taxon>
        <taxon>Geodermatophilales</taxon>
        <taxon>Geodermatophilaceae</taxon>
        <taxon>Modestobacter</taxon>
    </lineage>
</organism>
<dbReference type="Pfam" id="PF11964">
    <property type="entry name" value="SpoIIAA-like"/>
    <property type="match status" value="1"/>
</dbReference>
<keyword evidence="2" id="KW-1185">Reference proteome</keyword>
<accession>I4EWX0</accession>
<dbReference type="Gene3D" id="3.40.50.10600">
    <property type="entry name" value="SpoIIaa-like domains"/>
    <property type="match status" value="1"/>
</dbReference>
<dbReference type="InterPro" id="IPR036513">
    <property type="entry name" value="STAS_dom_sf"/>
</dbReference>
<evidence type="ECO:0000313" key="1">
    <source>
        <dbReference type="EMBL" id="CCH87883.1"/>
    </source>
</evidence>
<dbReference type="InterPro" id="IPR038396">
    <property type="entry name" value="SpoIIAA-like_sf"/>
</dbReference>
<sequence length="117" mass="12807">MPAGTVGFEAIGKVEDDDFEHAVEPVLRGEIAAGRKIRLLYLLGAEMGEYEGDTLTEEMQFAVRHPSAYERVAVVSDEDWLRPALRVLSVLVPGQLRGYPVAQLPRAKEWLAAADGG</sequence>
<dbReference type="AlphaFoldDB" id="I4EWX0"/>
<dbReference type="Proteomes" id="UP000006461">
    <property type="component" value="Chromosome"/>
</dbReference>
<evidence type="ECO:0000313" key="2">
    <source>
        <dbReference type="Proteomes" id="UP000006461"/>
    </source>
</evidence>
<protein>
    <recommendedName>
        <fullName evidence="3">STAS/SEC14 domain-containing protein</fullName>
    </recommendedName>
</protein>
<dbReference type="OMA" id="WMVPGEL"/>
<dbReference type="EMBL" id="FO203431">
    <property type="protein sequence ID" value="CCH87883.1"/>
    <property type="molecule type" value="Genomic_DNA"/>
</dbReference>
<reference evidence="1 2" key="1">
    <citation type="journal article" date="2012" name="J. Bacteriol.">
        <title>Genome Sequence of Radiation-Resistant Modestobacter marinus Strain BC501, a Representative Actinobacterium That Thrives on Calcareous Stone Surfaces.</title>
        <authorList>
            <person name="Normand P."/>
            <person name="Gury J."/>
            <person name="Pujic P."/>
            <person name="Chouaia B."/>
            <person name="Crotti E."/>
            <person name="Brusetti L."/>
            <person name="Daffonchio D."/>
            <person name="Vacherie B."/>
            <person name="Barbe V."/>
            <person name="Medigue C."/>
            <person name="Calteau A."/>
            <person name="Ghodhbane-Gtari F."/>
            <person name="Essoussi I."/>
            <person name="Nouioui I."/>
            <person name="Abbassi-Ghozzi I."/>
            <person name="Gtari M."/>
        </authorList>
    </citation>
    <scope>NUCLEOTIDE SEQUENCE [LARGE SCALE GENOMIC DNA]</scope>
    <source>
        <strain evidence="2">BC 501</strain>
    </source>
</reference>
<dbReference type="KEGG" id="mmar:MODMU_2454"/>
<proteinExistence type="predicted"/>
<dbReference type="SUPFAM" id="SSF52091">
    <property type="entry name" value="SpoIIaa-like"/>
    <property type="match status" value="1"/>
</dbReference>
<dbReference type="HOGENOM" id="CLU_137390_1_1_11"/>